<dbReference type="HOGENOM" id="CLU_2481442_0_0_11"/>
<dbReference type="KEGG" id="sesp:BN6_06400"/>
<protein>
    <submittedName>
        <fullName evidence="2">Putative membrane protein</fullName>
    </submittedName>
</protein>
<evidence type="ECO:0000313" key="2">
    <source>
        <dbReference type="EMBL" id="CCH27969.1"/>
    </source>
</evidence>
<dbReference type="EMBL" id="HE804045">
    <property type="protein sequence ID" value="CCH27969.1"/>
    <property type="molecule type" value="Genomic_DNA"/>
</dbReference>
<feature type="transmembrane region" description="Helical" evidence="1">
    <location>
        <begin position="60"/>
        <end position="81"/>
    </location>
</feature>
<dbReference type="AlphaFoldDB" id="K0JSZ8"/>
<accession>K0JSZ8</accession>
<evidence type="ECO:0000313" key="3">
    <source>
        <dbReference type="Proteomes" id="UP000006281"/>
    </source>
</evidence>
<evidence type="ECO:0000256" key="1">
    <source>
        <dbReference type="SAM" id="Phobius"/>
    </source>
</evidence>
<proteinExistence type="predicted"/>
<keyword evidence="3" id="KW-1185">Reference proteome</keyword>
<name>K0JSZ8_SACES</name>
<dbReference type="PATRIC" id="fig|1179773.3.peg.645"/>
<organism evidence="2 3">
    <name type="scientific">Saccharothrix espanaensis (strain ATCC 51144 / DSM 44229 / JCM 9112 / NBRC 15066 / NRRL 15764)</name>
    <dbReference type="NCBI Taxonomy" id="1179773"/>
    <lineage>
        <taxon>Bacteria</taxon>
        <taxon>Bacillati</taxon>
        <taxon>Actinomycetota</taxon>
        <taxon>Actinomycetes</taxon>
        <taxon>Pseudonocardiales</taxon>
        <taxon>Pseudonocardiaceae</taxon>
        <taxon>Saccharothrix</taxon>
    </lineage>
</organism>
<feature type="transmembrane region" description="Helical" evidence="1">
    <location>
        <begin position="33"/>
        <end position="54"/>
    </location>
</feature>
<dbReference type="RefSeq" id="WP_015098083.1">
    <property type="nucleotide sequence ID" value="NC_019673.1"/>
</dbReference>
<keyword evidence="1" id="KW-0812">Transmembrane</keyword>
<sequence length="87" mass="9346">MSAAQLPHDMRGQPLCQHTRPGNCTWWCSYRRAVICITPVAVLILGGIGLLWATGNHDQAIQVFAGISLVLGFGIPAVIFANASSER</sequence>
<gene>
    <name evidence="2" type="ordered locus">BN6_06400</name>
</gene>
<dbReference type="OrthoDB" id="3698969at2"/>
<keyword evidence="1" id="KW-0472">Membrane</keyword>
<keyword evidence="1" id="KW-1133">Transmembrane helix</keyword>
<reference evidence="2 3" key="1">
    <citation type="journal article" date="2012" name="BMC Genomics">
        <title>Complete genome sequence of Saccharothrix espanaensis DSM 44229T and comparison to the other completely sequenced Pseudonocardiaceae.</title>
        <authorList>
            <person name="Strobel T."/>
            <person name="Al-Dilaimi A."/>
            <person name="Blom J."/>
            <person name="Gessner A."/>
            <person name="Kalinowski J."/>
            <person name="Luzhetska M."/>
            <person name="Puhler A."/>
            <person name="Szczepanowski R."/>
            <person name="Bechthold A."/>
            <person name="Ruckert C."/>
        </authorList>
    </citation>
    <scope>NUCLEOTIDE SEQUENCE [LARGE SCALE GENOMIC DNA]</scope>
    <source>
        <strain evidence="3">ATCC 51144 / DSM 44229 / JCM 9112 / NBRC 15066 / NRRL 15764</strain>
    </source>
</reference>
<dbReference type="Proteomes" id="UP000006281">
    <property type="component" value="Chromosome"/>
</dbReference>